<feature type="region of interest" description="Disordered" evidence="7">
    <location>
        <begin position="270"/>
        <end position="302"/>
    </location>
</feature>
<evidence type="ECO:0000313" key="10">
    <source>
        <dbReference type="Proteomes" id="UP000724874"/>
    </source>
</evidence>
<feature type="region of interest" description="Disordered" evidence="7">
    <location>
        <begin position="76"/>
        <end position="120"/>
    </location>
</feature>
<keyword evidence="5" id="KW-0539">Nucleus</keyword>
<evidence type="ECO:0000256" key="1">
    <source>
        <dbReference type="ARBA" id="ARBA00004123"/>
    </source>
</evidence>
<organism evidence="9 10">
    <name type="scientific">Gymnopilus junonius</name>
    <name type="common">Spectacular rustgill mushroom</name>
    <name type="synonym">Gymnopilus spectabilis subsp. junonius</name>
    <dbReference type="NCBI Taxonomy" id="109634"/>
    <lineage>
        <taxon>Eukaryota</taxon>
        <taxon>Fungi</taxon>
        <taxon>Dikarya</taxon>
        <taxon>Basidiomycota</taxon>
        <taxon>Agaricomycotina</taxon>
        <taxon>Agaricomycetes</taxon>
        <taxon>Agaricomycetidae</taxon>
        <taxon>Agaricales</taxon>
        <taxon>Agaricineae</taxon>
        <taxon>Hymenogastraceae</taxon>
        <taxon>Gymnopilus</taxon>
    </lineage>
</organism>
<keyword evidence="2 6" id="KW-0479">Metal-binding</keyword>
<comment type="caution">
    <text evidence="9">The sequence shown here is derived from an EMBL/GenBank/DDBJ whole genome shotgun (WGS) entry which is preliminary data.</text>
</comment>
<evidence type="ECO:0000256" key="6">
    <source>
        <dbReference type="PROSITE-ProRule" id="PRU00125"/>
    </source>
</evidence>
<keyword evidence="10" id="KW-1185">Reference proteome</keyword>
<dbReference type="PROSITE" id="PS50023">
    <property type="entry name" value="LIM_DOMAIN_2"/>
    <property type="match status" value="2"/>
</dbReference>
<evidence type="ECO:0000259" key="8">
    <source>
        <dbReference type="PROSITE" id="PS50023"/>
    </source>
</evidence>
<dbReference type="GO" id="GO:0005634">
    <property type="term" value="C:nucleus"/>
    <property type="evidence" value="ECO:0007669"/>
    <property type="project" value="UniProtKB-SubCell"/>
</dbReference>
<feature type="compositionally biased region" description="Polar residues" evidence="7">
    <location>
        <begin position="90"/>
        <end position="120"/>
    </location>
</feature>
<dbReference type="PROSITE" id="PS00478">
    <property type="entry name" value="LIM_DOMAIN_1"/>
    <property type="match status" value="1"/>
</dbReference>
<feature type="domain" description="LIM zinc-binding" evidence="8">
    <location>
        <begin position="203"/>
        <end position="267"/>
    </location>
</feature>
<dbReference type="InterPro" id="IPR001781">
    <property type="entry name" value="Znf_LIM"/>
</dbReference>
<dbReference type="GO" id="GO:0030695">
    <property type="term" value="F:GTPase regulator activity"/>
    <property type="evidence" value="ECO:0007669"/>
    <property type="project" value="UniProtKB-ARBA"/>
</dbReference>
<dbReference type="EMBL" id="JADNYJ010000002">
    <property type="protein sequence ID" value="KAF8912798.1"/>
    <property type="molecule type" value="Genomic_DNA"/>
</dbReference>
<feature type="region of interest" description="Disordered" evidence="7">
    <location>
        <begin position="317"/>
        <end position="346"/>
    </location>
</feature>
<keyword evidence="6" id="KW-0440">LIM domain</keyword>
<dbReference type="PANTHER" id="PTHR24215">
    <property type="entry name" value="RHO-GTPASE-ACTIVATING PROTEIN LRG1"/>
    <property type="match status" value="1"/>
</dbReference>
<reference evidence="9" key="1">
    <citation type="submission" date="2020-11" db="EMBL/GenBank/DDBJ databases">
        <authorList>
            <consortium name="DOE Joint Genome Institute"/>
            <person name="Ahrendt S."/>
            <person name="Riley R."/>
            <person name="Andreopoulos W."/>
            <person name="LaButti K."/>
            <person name="Pangilinan J."/>
            <person name="Ruiz-duenas F.J."/>
            <person name="Barrasa J.M."/>
            <person name="Sanchez-Garcia M."/>
            <person name="Camarero S."/>
            <person name="Miyauchi S."/>
            <person name="Serrano A."/>
            <person name="Linde D."/>
            <person name="Babiker R."/>
            <person name="Drula E."/>
            <person name="Ayuso-Fernandez I."/>
            <person name="Pacheco R."/>
            <person name="Padilla G."/>
            <person name="Ferreira P."/>
            <person name="Barriuso J."/>
            <person name="Kellner H."/>
            <person name="Castanera R."/>
            <person name="Alfaro M."/>
            <person name="Ramirez L."/>
            <person name="Pisabarro A.G."/>
            <person name="Kuo A."/>
            <person name="Tritt A."/>
            <person name="Lipzen A."/>
            <person name="He G."/>
            <person name="Yan M."/>
            <person name="Ng V."/>
            <person name="Cullen D."/>
            <person name="Martin F."/>
            <person name="Rosso M.-N."/>
            <person name="Henrissat B."/>
            <person name="Hibbett D."/>
            <person name="Martinez A.T."/>
            <person name="Grigoriev I.V."/>
        </authorList>
    </citation>
    <scope>NUCLEOTIDE SEQUENCE</scope>
    <source>
        <strain evidence="9">AH 44721</strain>
    </source>
</reference>
<feature type="region of interest" description="Disordered" evidence="7">
    <location>
        <begin position="741"/>
        <end position="768"/>
    </location>
</feature>
<name>A0A9P5P032_GYMJU</name>
<dbReference type="OrthoDB" id="1112565at2759"/>
<dbReference type="GO" id="GO:0046872">
    <property type="term" value="F:metal ion binding"/>
    <property type="evidence" value="ECO:0007669"/>
    <property type="project" value="UniProtKB-KW"/>
</dbReference>
<evidence type="ECO:0000313" key="9">
    <source>
        <dbReference type="EMBL" id="KAF8912798.1"/>
    </source>
</evidence>
<dbReference type="Gene3D" id="2.10.110.10">
    <property type="entry name" value="Cysteine Rich Protein"/>
    <property type="match status" value="3"/>
</dbReference>
<dbReference type="CDD" id="cd08368">
    <property type="entry name" value="LIM"/>
    <property type="match status" value="2"/>
</dbReference>
<evidence type="ECO:0000256" key="3">
    <source>
        <dbReference type="ARBA" id="ARBA00022737"/>
    </source>
</evidence>
<dbReference type="Proteomes" id="UP000724874">
    <property type="component" value="Unassembled WGS sequence"/>
</dbReference>
<dbReference type="GO" id="GO:0030036">
    <property type="term" value="P:actin cytoskeleton organization"/>
    <property type="evidence" value="ECO:0007669"/>
    <property type="project" value="TreeGrafter"/>
</dbReference>
<dbReference type="AlphaFoldDB" id="A0A9P5P032"/>
<evidence type="ECO:0000256" key="4">
    <source>
        <dbReference type="ARBA" id="ARBA00022833"/>
    </source>
</evidence>
<keyword evidence="4 6" id="KW-0862">Zinc</keyword>
<sequence length="802" mass="85169">MGFCRRCGDIVAGERCHCGGASVAPVVSWKHSSTSVTNQDRWSKTYVSSAKSISPALERTPGSTGAVASALNSLPSSKSNSVKRFPRPLSFSSAPSRQLKSGVSDHINSATSNVTRPPSPLKISTTMTDTENDILPSFLPNEPTLSKVYGSLLQPTESLPLHSCARCSSVFPPDATIYPNPSQLNTSSFLCRNCFTVSGGSKGTCPVCSRPVLILKSEGGFVQSGGQYWHKRCYNCAGCFKNIGDAPMVDLLGRPSCVECFDNCLKGPTTPKKPRTSNSNSPNASNPGGLNPNFGRKSRESSPAIEELEQRLGLLKSQQGSPVHLDNNRNLPVRPDTLTGRASSSDTLPLYKTQDVLGETLFNPSGRELSVSPSGRLTSGFTYLFTYLSLVGHKFSKKASESIRVFDNWSLLEGRLEMSLPKSFIDQLGFSNISTHFFSGTTDPIGSIGPKRTTKSNSVSSSPGLFSSLSGLSLSATSCGKCTKPIPNSCEGGQFITVPGTDENAMPQLYHAECFKCATCDKSFSDAKKGQVSFVRTDAGPCHPQCAPANHFVIRRSVSTKSLHSLKSMDPPPNTSPLGLKRVDDALSASADAQRLPSIQRSPSKPVFNSFGGQNSCPGCQKPVSLMERGVVPGPQGTRWHALCLVCGGRKETTRAFLLGRNREDRKGEPGCGKRLDSAAKTEGEGRLLLGSGGSPTRPPLVPAFTGSGSPTKVAPQFTDIARQMTGLGGSDAVLRQLTGGGLSPTRSISPTKQLGMMGASGHIRPRPRSVIGIRGTKSVDEGRGMYLVRQFTGATINGGTS</sequence>
<evidence type="ECO:0000256" key="5">
    <source>
        <dbReference type="ARBA" id="ARBA00023242"/>
    </source>
</evidence>
<evidence type="ECO:0000256" key="2">
    <source>
        <dbReference type="ARBA" id="ARBA00022723"/>
    </source>
</evidence>
<feature type="compositionally biased region" description="Low complexity" evidence="7">
    <location>
        <begin position="277"/>
        <end position="293"/>
    </location>
</feature>
<dbReference type="PANTHER" id="PTHR24215:SF10">
    <property type="entry name" value="RHO-GTPASE-ACTIVATING PROTEIN LRG1"/>
    <property type="match status" value="1"/>
</dbReference>
<comment type="subcellular location">
    <subcellularLocation>
        <location evidence="1">Nucleus</location>
    </subcellularLocation>
</comment>
<gene>
    <name evidence="9" type="ORF">CPB84DRAFT_1671124</name>
</gene>
<protein>
    <recommendedName>
        <fullName evidence="8">LIM zinc-binding domain-containing protein</fullName>
    </recommendedName>
</protein>
<keyword evidence="3" id="KW-0677">Repeat</keyword>
<dbReference type="GO" id="GO:0005737">
    <property type="term" value="C:cytoplasm"/>
    <property type="evidence" value="ECO:0007669"/>
    <property type="project" value="TreeGrafter"/>
</dbReference>
<evidence type="ECO:0000256" key="7">
    <source>
        <dbReference type="SAM" id="MobiDB-lite"/>
    </source>
</evidence>
<feature type="domain" description="LIM zinc-binding" evidence="8">
    <location>
        <begin position="477"/>
        <end position="553"/>
    </location>
</feature>
<dbReference type="SMART" id="SM00132">
    <property type="entry name" value="LIM"/>
    <property type="match status" value="2"/>
</dbReference>
<accession>A0A9P5P032</accession>
<proteinExistence type="predicted"/>